<sequence>MKFSIRRLVALLAFSALFSSALTNVASAAVPTTPTNLTAVTTSGASG</sequence>
<evidence type="ECO:0000313" key="1">
    <source>
        <dbReference type="EMBL" id="SVE20993.1"/>
    </source>
</evidence>
<protein>
    <submittedName>
        <fullName evidence="1">Uncharacterized protein</fullName>
    </submittedName>
</protein>
<feature type="non-terminal residue" evidence="1">
    <location>
        <position position="47"/>
    </location>
</feature>
<organism evidence="1">
    <name type="scientific">marine metagenome</name>
    <dbReference type="NCBI Taxonomy" id="408172"/>
    <lineage>
        <taxon>unclassified sequences</taxon>
        <taxon>metagenomes</taxon>
        <taxon>ecological metagenomes</taxon>
    </lineage>
</organism>
<proteinExistence type="predicted"/>
<gene>
    <name evidence="1" type="ORF">METZ01_LOCUS473847</name>
</gene>
<name>A0A383BMF6_9ZZZZ</name>
<reference evidence="1" key="1">
    <citation type="submission" date="2018-05" db="EMBL/GenBank/DDBJ databases">
        <authorList>
            <person name="Lanie J.A."/>
            <person name="Ng W.-L."/>
            <person name="Kazmierczak K.M."/>
            <person name="Andrzejewski T.M."/>
            <person name="Davidsen T.M."/>
            <person name="Wayne K.J."/>
            <person name="Tettelin H."/>
            <person name="Glass J.I."/>
            <person name="Rusch D."/>
            <person name="Podicherti R."/>
            <person name="Tsui H.-C.T."/>
            <person name="Winkler M.E."/>
        </authorList>
    </citation>
    <scope>NUCLEOTIDE SEQUENCE</scope>
</reference>
<accession>A0A383BMF6</accession>
<dbReference type="AlphaFoldDB" id="A0A383BMF6"/>
<dbReference type="EMBL" id="UINC01201590">
    <property type="protein sequence ID" value="SVE20993.1"/>
    <property type="molecule type" value="Genomic_DNA"/>
</dbReference>